<feature type="compositionally biased region" description="Polar residues" evidence="1">
    <location>
        <begin position="515"/>
        <end position="526"/>
    </location>
</feature>
<feature type="transmembrane region" description="Helical" evidence="2">
    <location>
        <begin position="81"/>
        <end position="106"/>
    </location>
</feature>
<reference evidence="3 4" key="1">
    <citation type="journal article" date="2024" name="Nat. Commun.">
        <title>Phylogenomics reveals the evolutionary origins of lichenization in chlorophyte algae.</title>
        <authorList>
            <person name="Puginier C."/>
            <person name="Libourel C."/>
            <person name="Otte J."/>
            <person name="Skaloud P."/>
            <person name="Haon M."/>
            <person name="Grisel S."/>
            <person name="Petersen M."/>
            <person name="Berrin J.G."/>
            <person name="Delaux P.M."/>
            <person name="Dal Grande F."/>
            <person name="Keller J."/>
        </authorList>
    </citation>
    <scope>NUCLEOTIDE SEQUENCE [LARGE SCALE GENOMIC DNA]</scope>
    <source>
        <strain evidence="3 4">SAG 2523</strain>
    </source>
</reference>
<gene>
    <name evidence="3" type="ORF">WJX84_006563</name>
</gene>
<accession>A0AAW1T1B4</accession>
<keyword evidence="2" id="KW-1133">Transmembrane helix</keyword>
<organism evidence="3 4">
    <name type="scientific">Apatococcus fuscideae</name>
    <dbReference type="NCBI Taxonomy" id="2026836"/>
    <lineage>
        <taxon>Eukaryota</taxon>
        <taxon>Viridiplantae</taxon>
        <taxon>Chlorophyta</taxon>
        <taxon>core chlorophytes</taxon>
        <taxon>Trebouxiophyceae</taxon>
        <taxon>Chlorellales</taxon>
        <taxon>Chlorellaceae</taxon>
        <taxon>Apatococcus</taxon>
    </lineage>
</organism>
<proteinExistence type="predicted"/>
<protein>
    <submittedName>
        <fullName evidence="3">Uncharacterized protein</fullName>
    </submittedName>
</protein>
<keyword evidence="2" id="KW-0472">Membrane</keyword>
<evidence type="ECO:0000256" key="1">
    <source>
        <dbReference type="SAM" id="MobiDB-lite"/>
    </source>
</evidence>
<keyword evidence="2" id="KW-0812">Transmembrane</keyword>
<dbReference type="AlphaFoldDB" id="A0AAW1T1B4"/>
<feature type="region of interest" description="Disordered" evidence="1">
    <location>
        <begin position="481"/>
        <end position="555"/>
    </location>
</feature>
<name>A0AAW1T1B4_9CHLO</name>
<feature type="region of interest" description="Disordered" evidence="1">
    <location>
        <begin position="324"/>
        <end position="399"/>
    </location>
</feature>
<dbReference type="EMBL" id="JALJOV010000606">
    <property type="protein sequence ID" value="KAK9862438.1"/>
    <property type="molecule type" value="Genomic_DNA"/>
</dbReference>
<sequence>SIASAQSSINSATSTLGQQLPTVRTDTVGRISSFEDDTRPTVDKIDKWRKIGEYIYFSLGILIALVLIVSIWFFVPFWLKLFTALLLILTIVNAILGLLFSIIVVIGNDGCAHLETYALETVSNSLISDYPGGSWNTTMSLAEYYLYNQGSNFTTIFAQSFDVDLPSLQTQLQQAQTQDIQSITNSYTLLGQMSSLVAGISSSVQDISNDLTDFEVMASYSDVHPQYLAVKSYICCTVLSFTWDMWVAVFASAVFSLLLMVCLFDAIHRMDRLPRKSCCGCSPRSYKEFMVPDAEQAVPSAAAQQALQHARDLRSAKVHPAFQESLTSRRSANSGSGRLDSQTRLIPPEPVVGEDRQAFYSGRDSPPVSPMYHNKSAGTWGPFDPQLRPKEQSPQPSQELNAARLRALERHHTRVAQIVAAQWRRFAARQHPKQPSDTDESAIMSPGMHARKRRTPAAAVAVTAAKPAPADAHMQLTAPGRAGQGRCIQPQRVGGTARARSGARLSGTDLEKNISGLQHKQRNNTAEAFENTEPGRDRTAQGTSGSSAMKDWKPMHGSAKRQECALWPCDAFFQNRPVAGLQVGQMSVKMLADQKAVLAKGLRALVEAVLRARQQKHNADVLSTRHSFLRLAAALQGWCGYNIERKRKKAAQELAAAHGMFHGEKAGEADSRQMAKHS</sequence>
<evidence type="ECO:0000256" key="2">
    <source>
        <dbReference type="SAM" id="Phobius"/>
    </source>
</evidence>
<evidence type="ECO:0000313" key="4">
    <source>
        <dbReference type="Proteomes" id="UP001485043"/>
    </source>
</evidence>
<keyword evidence="4" id="KW-1185">Reference proteome</keyword>
<comment type="caution">
    <text evidence="3">The sequence shown here is derived from an EMBL/GenBank/DDBJ whole genome shotgun (WGS) entry which is preliminary data.</text>
</comment>
<feature type="transmembrane region" description="Helical" evidence="2">
    <location>
        <begin position="249"/>
        <end position="267"/>
    </location>
</feature>
<feature type="transmembrane region" description="Helical" evidence="2">
    <location>
        <begin position="54"/>
        <end position="75"/>
    </location>
</feature>
<evidence type="ECO:0000313" key="3">
    <source>
        <dbReference type="EMBL" id="KAK9862438.1"/>
    </source>
</evidence>
<feature type="non-terminal residue" evidence="3">
    <location>
        <position position="1"/>
    </location>
</feature>
<feature type="compositionally biased region" description="Polar residues" evidence="1">
    <location>
        <begin position="324"/>
        <end position="344"/>
    </location>
</feature>
<dbReference type="Proteomes" id="UP001485043">
    <property type="component" value="Unassembled WGS sequence"/>
</dbReference>